<keyword evidence="4" id="KW-1185">Reference proteome</keyword>
<proteinExistence type="predicted"/>
<gene>
    <name evidence="3" type="ORF">TTHERM_00994090</name>
</gene>
<evidence type="ECO:0000256" key="1">
    <source>
        <dbReference type="SAM" id="Coils"/>
    </source>
</evidence>
<keyword evidence="1" id="KW-0175">Coiled coil</keyword>
<sequence length="900" mass="105961">MAENILPNQSTTSLIVNSRLIHRPPQSIPKFLENFEEIPLREKRDEQNQNFQNSNTRSYDQNHQTKDISLSNLQINQSFDSNRNAMYLRSSQQKKKIFEENYSNTSKQNPATASVQNYKRHRTFSTQIYDYVQTDNSFNQVNQSLNVQSFNQNRIHLLSFQDEEVMPQINIQSEKDQQTKIIQEILANFKQEIMKEQSNALDHLRYFVNSNEQKISQLTDQQIKKQHINSPQVTLSKLNQLSQIKQDITQKIQQQISSQIGEKLLKIEENQNTLYEYSKKIKQDLANFFNESINNVFENTFKAQIEQKIDSFQNQMQEKIISFESQQSTIISQQSQESGYISLEAEKKQQELKELENKFDRIKFDMDSICSQIGQKADIQTLQEQFNNIFGEKVVQINEDIKQINDLKEEQKQFQQNLIQMQIKNLEKVENIQNNYQQLEQEQSQFQENEMVSQQQQNKNQFMKSLDGLIQKVKQLNQLHKKLMEQKKQYEDNIKEKQTSLNKNDEFSTDRQQFKETSLEGEQIHDLIVSQNDLDNFITMTIDDEKRQQTREPNPYRKSSKLQDSQIIQKEIQEESNLFRYSTINQNENQNQLQEIHNILSRNQNVVSKPPKQQPKIVFRRKKLSESKVESYQNATNYNSQVEQHNEFPNQEILTFKNVIPCKVVNSLLSSPCGANKEILFNSQQKIIMNQTNQFSNTKNSFRQSLDNFAYSSSRKVQTQENQSPGKEEQTQPISLSQYYKLQINRRSCDFTSYSKSYSYSQEKNIINANTVDKFNCEEYQYKPSQRINTVPSQPESNSILDEYDIQQDSRGLDKRSLTTEVKSSYLEKKIKTITQDITKLPIKFPKQNQKQPILVGVDTPQEAKSDLKKRIIDQKHKKEGNKYLIPSINLNNLQIQIQD</sequence>
<dbReference type="RefSeq" id="XP_001024257.2">
    <property type="nucleotide sequence ID" value="XM_001024257.2"/>
</dbReference>
<name>Q247T8_TETTS</name>
<accession>Q247T8</accession>
<evidence type="ECO:0000313" key="4">
    <source>
        <dbReference type="Proteomes" id="UP000009168"/>
    </source>
</evidence>
<dbReference type="KEGG" id="tet:TTHERM_00994090"/>
<dbReference type="InParanoid" id="Q247T8"/>
<feature type="coiled-coil region" evidence="1">
    <location>
        <begin position="397"/>
        <end position="500"/>
    </location>
</feature>
<feature type="compositionally biased region" description="Polar residues" evidence="2">
    <location>
        <begin position="48"/>
        <end position="62"/>
    </location>
</feature>
<feature type="coiled-coil region" evidence="1">
    <location>
        <begin position="302"/>
        <end position="365"/>
    </location>
</feature>
<dbReference type="Proteomes" id="UP000009168">
    <property type="component" value="Unassembled WGS sequence"/>
</dbReference>
<feature type="region of interest" description="Disordered" evidence="2">
    <location>
        <begin position="543"/>
        <end position="565"/>
    </location>
</feature>
<evidence type="ECO:0000256" key="2">
    <source>
        <dbReference type="SAM" id="MobiDB-lite"/>
    </source>
</evidence>
<feature type="region of interest" description="Disordered" evidence="2">
    <location>
        <begin position="41"/>
        <end position="62"/>
    </location>
</feature>
<dbReference type="GeneID" id="7823574"/>
<feature type="region of interest" description="Disordered" evidence="2">
    <location>
        <begin position="713"/>
        <end position="732"/>
    </location>
</feature>
<protein>
    <submittedName>
        <fullName evidence="3">Uncharacterized protein</fullName>
    </submittedName>
</protein>
<evidence type="ECO:0000313" key="3">
    <source>
        <dbReference type="EMBL" id="EAS04012.2"/>
    </source>
</evidence>
<dbReference type="HOGENOM" id="CLU_318721_0_0_1"/>
<organism evidence="3 4">
    <name type="scientific">Tetrahymena thermophila (strain SB210)</name>
    <dbReference type="NCBI Taxonomy" id="312017"/>
    <lineage>
        <taxon>Eukaryota</taxon>
        <taxon>Sar</taxon>
        <taxon>Alveolata</taxon>
        <taxon>Ciliophora</taxon>
        <taxon>Intramacronucleata</taxon>
        <taxon>Oligohymenophorea</taxon>
        <taxon>Hymenostomatida</taxon>
        <taxon>Tetrahymenina</taxon>
        <taxon>Tetrahymenidae</taxon>
        <taxon>Tetrahymena</taxon>
    </lineage>
</organism>
<reference evidence="4" key="1">
    <citation type="journal article" date="2006" name="PLoS Biol.">
        <title>Macronuclear genome sequence of the ciliate Tetrahymena thermophila, a model eukaryote.</title>
        <authorList>
            <person name="Eisen J.A."/>
            <person name="Coyne R.S."/>
            <person name="Wu M."/>
            <person name="Wu D."/>
            <person name="Thiagarajan M."/>
            <person name="Wortman J.R."/>
            <person name="Badger J.H."/>
            <person name="Ren Q."/>
            <person name="Amedeo P."/>
            <person name="Jones K.M."/>
            <person name="Tallon L.J."/>
            <person name="Delcher A.L."/>
            <person name="Salzberg S.L."/>
            <person name="Silva J.C."/>
            <person name="Haas B.J."/>
            <person name="Majoros W.H."/>
            <person name="Farzad M."/>
            <person name="Carlton J.M."/>
            <person name="Smith R.K. Jr."/>
            <person name="Garg J."/>
            <person name="Pearlman R.E."/>
            <person name="Karrer K.M."/>
            <person name="Sun L."/>
            <person name="Manning G."/>
            <person name="Elde N.C."/>
            <person name="Turkewitz A.P."/>
            <person name="Asai D.J."/>
            <person name="Wilkes D.E."/>
            <person name="Wang Y."/>
            <person name="Cai H."/>
            <person name="Collins K."/>
            <person name="Stewart B.A."/>
            <person name="Lee S.R."/>
            <person name="Wilamowska K."/>
            <person name="Weinberg Z."/>
            <person name="Ruzzo W.L."/>
            <person name="Wloga D."/>
            <person name="Gaertig J."/>
            <person name="Frankel J."/>
            <person name="Tsao C.-C."/>
            <person name="Gorovsky M.A."/>
            <person name="Keeling P.J."/>
            <person name="Waller R.F."/>
            <person name="Patron N.J."/>
            <person name="Cherry J.M."/>
            <person name="Stover N.A."/>
            <person name="Krieger C.J."/>
            <person name="del Toro C."/>
            <person name="Ryder H.F."/>
            <person name="Williamson S.C."/>
            <person name="Barbeau R.A."/>
            <person name="Hamilton E.P."/>
            <person name="Orias E."/>
        </authorList>
    </citation>
    <scope>NUCLEOTIDE SEQUENCE [LARGE SCALE GENOMIC DNA]</scope>
    <source>
        <strain evidence="4">SB210</strain>
    </source>
</reference>
<dbReference type="EMBL" id="GG662458">
    <property type="protein sequence ID" value="EAS04012.2"/>
    <property type="molecule type" value="Genomic_DNA"/>
</dbReference>
<dbReference type="AlphaFoldDB" id="Q247T8"/>